<accession>A0A2I0GK10</accession>
<reference evidence="2 3" key="1">
    <citation type="submission" date="2017-11" db="EMBL/GenBank/DDBJ databases">
        <title>De-novo sequencing of pomegranate (Punica granatum L.) genome.</title>
        <authorList>
            <person name="Akparov Z."/>
            <person name="Amiraslanov A."/>
            <person name="Hajiyeva S."/>
            <person name="Abbasov M."/>
            <person name="Kaur K."/>
            <person name="Hamwieh A."/>
            <person name="Solovyev V."/>
            <person name="Salamov A."/>
            <person name="Braich B."/>
            <person name="Kosarev P."/>
            <person name="Mahmoud A."/>
            <person name="Hajiyev E."/>
            <person name="Babayeva S."/>
            <person name="Izzatullayeva V."/>
            <person name="Mammadov A."/>
            <person name="Mammadov A."/>
            <person name="Sharifova S."/>
            <person name="Ojaghi J."/>
            <person name="Eynullazada K."/>
            <person name="Bayramov B."/>
            <person name="Abdulazimova A."/>
            <person name="Shahmuradov I."/>
        </authorList>
    </citation>
    <scope>NUCLEOTIDE SEQUENCE [LARGE SCALE GENOMIC DNA]</scope>
    <source>
        <strain evidence="3">cv. AG2017</strain>
        <tissue evidence="2">Leaf</tissue>
    </source>
</reference>
<dbReference type="STRING" id="22663.A0A2I0GK10"/>
<evidence type="ECO:0000313" key="3">
    <source>
        <dbReference type="Proteomes" id="UP000233551"/>
    </source>
</evidence>
<keyword evidence="1" id="KW-0472">Membrane</keyword>
<organism evidence="2 3">
    <name type="scientific">Punica granatum</name>
    <name type="common">Pomegranate</name>
    <dbReference type="NCBI Taxonomy" id="22663"/>
    <lineage>
        <taxon>Eukaryota</taxon>
        <taxon>Viridiplantae</taxon>
        <taxon>Streptophyta</taxon>
        <taxon>Embryophyta</taxon>
        <taxon>Tracheophyta</taxon>
        <taxon>Spermatophyta</taxon>
        <taxon>Magnoliopsida</taxon>
        <taxon>eudicotyledons</taxon>
        <taxon>Gunneridae</taxon>
        <taxon>Pentapetalae</taxon>
        <taxon>rosids</taxon>
        <taxon>malvids</taxon>
        <taxon>Myrtales</taxon>
        <taxon>Lythraceae</taxon>
        <taxon>Punica</taxon>
    </lineage>
</organism>
<feature type="transmembrane region" description="Helical" evidence="1">
    <location>
        <begin position="163"/>
        <end position="181"/>
    </location>
</feature>
<dbReference type="EMBL" id="PGOL01044994">
    <property type="protein sequence ID" value="PKH63897.1"/>
    <property type="molecule type" value="Genomic_DNA"/>
</dbReference>
<feature type="transmembrane region" description="Helical" evidence="1">
    <location>
        <begin position="16"/>
        <end position="36"/>
    </location>
</feature>
<sequence length="204" mass="23484">MNSYTATSVLVKSDRVVCLLFVHLGFWVPVLVGFLISSKNLGDWSRLRMKFCKKYQEFMQAQDEKKKLPGVGLKKLKKILKRCRRRDFPCQSQMMGLCDESKSPTDGHVCPQLCPGWQNPKLISSLVLVLFLFSRMGERLWNLLKCRCSDLSVGEISWNVFRCVRRVVSLAMSLFVLILAFPGDGVPWRWGSFIMIMKGSFFFP</sequence>
<evidence type="ECO:0000256" key="1">
    <source>
        <dbReference type="SAM" id="Phobius"/>
    </source>
</evidence>
<keyword evidence="3" id="KW-1185">Reference proteome</keyword>
<comment type="caution">
    <text evidence="2">The sequence shown here is derived from an EMBL/GenBank/DDBJ whole genome shotgun (WGS) entry which is preliminary data.</text>
</comment>
<dbReference type="AlphaFoldDB" id="A0A2I0GK10"/>
<keyword evidence="1" id="KW-1133">Transmembrane helix</keyword>
<name>A0A2I0GK10_PUNGR</name>
<gene>
    <name evidence="2" type="ORF">CRG98_050242</name>
</gene>
<dbReference type="Proteomes" id="UP000233551">
    <property type="component" value="Unassembled WGS sequence"/>
</dbReference>
<proteinExistence type="predicted"/>
<keyword evidence="1" id="KW-0812">Transmembrane</keyword>
<protein>
    <submittedName>
        <fullName evidence="2">Uncharacterized protein</fullName>
    </submittedName>
</protein>
<evidence type="ECO:0000313" key="2">
    <source>
        <dbReference type="EMBL" id="PKH63897.1"/>
    </source>
</evidence>